<feature type="domain" description="HTH myb-type" evidence="9">
    <location>
        <begin position="143"/>
        <end position="193"/>
    </location>
</feature>
<evidence type="ECO:0000313" key="10">
    <source>
        <dbReference type="EMBL" id="ONK67071.1"/>
    </source>
</evidence>
<dbReference type="GO" id="GO:0000978">
    <property type="term" value="F:RNA polymerase II cis-regulatory region sequence-specific DNA binding"/>
    <property type="evidence" value="ECO:0007669"/>
    <property type="project" value="TreeGrafter"/>
</dbReference>
<dbReference type="InterPro" id="IPR050560">
    <property type="entry name" value="MYB_TF"/>
</dbReference>
<keyword evidence="2" id="KW-0677">Repeat</keyword>
<dbReference type="InterPro" id="IPR017930">
    <property type="entry name" value="Myb_dom"/>
</dbReference>
<dbReference type="Pfam" id="PF00249">
    <property type="entry name" value="Myb_DNA-binding"/>
    <property type="match status" value="3"/>
</dbReference>
<proteinExistence type="predicted"/>
<evidence type="ECO:0000259" key="8">
    <source>
        <dbReference type="PROSITE" id="PS50090"/>
    </source>
</evidence>
<dbReference type="PANTHER" id="PTHR45614">
    <property type="entry name" value="MYB PROTEIN-RELATED"/>
    <property type="match status" value="1"/>
</dbReference>
<dbReference type="PROSITE" id="PS51294">
    <property type="entry name" value="HTH_MYB"/>
    <property type="match status" value="3"/>
</dbReference>
<feature type="domain" description="HTH myb-type" evidence="9">
    <location>
        <begin position="35"/>
        <end position="86"/>
    </location>
</feature>
<organism evidence="10 11">
    <name type="scientific">Asparagus officinalis</name>
    <name type="common">Garden asparagus</name>
    <dbReference type="NCBI Taxonomy" id="4686"/>
    <lineage>
        <taxon>Eukaryota</taxon>
        <taxon>Viridiplantae</taxon>
        <taxon>Streptophyta</taxon>
        <taxon>Embryophyta</taxon>
        <taxon>Tracheophyta</taxon>
        <taxon>Spermatophyta</taxon>
        <taxon>Magnoliopsida</taxon>
        <taxon>Liliopsida</taxon>
        <taxon>Asparagales</taxon>
        <taxon>Asparagaceae</taxon>
        <taxon>Asparagoideae</taxon>
        <taxon>Asparagus</taxon>
    </lineage>
</organism>
<dbReference type="CDD" id="cd00167">
    <property type="entry name" value="SANT"/>
    <property type="match status" value="3"/>
</dbReference>
<dbReference type="AlphaFoldDB" id="A0A5P1ER80"/>
<dbReference type="InterPro" id="IPR001005">
    <property type="entry name" value="SANT/Myb"/>
</dbReference>
<feature type="domain" description="HTH myb-type" evidence="9">
    <location>
        <begin position="87"/>
        <end position="142"/>
    </location>
</feature>
<evidence type="ECO:0000256" key="6">
    <source>
        <dbReference type="ARBA" id="ARBA00023242"/>
    </source>
</evidence>
<accession>A0A5P1ER80</accession>
<comment type="subcellular location">
    <subcellularLocation>
        <location evidence="1">Nucleus</location>
    </subcellularLocation>
</comment>
<dbReference type="SMART" id="SM00717">
    <property type="entry name" value="SANT"/>
    <property type="match status" value="3"/>
</dbReference>
<dbReference type="OMA" id="EFLAPPY"/>
<feature type="domain" description="Myb-like" evidence="8">
    <location>
        <begin position="87"/>
        <end position="138"/>
    </location>
</feature>
<dbReference type="Gene3D" id="1.10.10.60">
    <property type="entry name" value="Homeodomain-like"/>
    <property type="match status" value="3"/>
</dbReference>
<reference evidence="11" key="1">
    <citation type="journal article" date="2017" name="Nat. Commun.">
        <title>The asparagus genome sheds light on the origin and evolution of a young Y chromosome.</title>
        <authorList>
            <person name="Harkess A."/>
            <person name="Zhou J."/>
            <person name="Xu C."/>
            <person name="Bowers J.E."/>
            <person name="Van der Hulst R."/>
            <person name="Ayyampalayam S."/>
            <person name="Mercati F."/>
            <person name="Riccardi P."/>
            <person name="McKain M.R."/>
            <person name="Kakrana A."/>
            <person name="Tang H."/>
            <person name="Ray J."/>
            <person name="Groenendijk J."/>
            <person name="Arikit S."/>
            <person name="Mathioni S.M."/>
            <person name="Nakano M."/>
            <person name="Shan H."/>
            <person name="Telgmann-Rauber A."/>
            <person name="Kanno A."/>
            <person name="Yue Z."/>
            <person name="Chen H."/>
            <person name="Li W."/>
            <person name="Chen Y."/>
            <person name="Xu X."/>
            <person name="Zhang Y."/>
            <person name="Luo S."/>
            <person name="Chen H."/>
            <person name="Gao J."/>
            <person name="Mao Z."/>
            <person name="Pires J.C."/>
            <person name="Luo M."/>
            <person name="Kudrna D."/>
            <person name="Wing R.A."/>
            <person name="Meyers B.C."/>
            <person name="Yi K."/>
            <person name="Kong H."/>
            <person name="Lavrijsen P."/>
            <person name="Sunseri F."/>
            <person name="Falavigna A."/>
            <person name="Ye Y."/>
            <person name="Leebens-Mack J.H."/>
            <person name="Chen G."/>
        </authorList>
    </citation>
    <scope>NUCLEOTIDE SEQUENCE [LARGE SCALE GENOMIC DNA]</scope>
    <source>
        <strain evidence="11">cv. DH0086</strain>
    </source>
</reference>
<feature type="domain" description="Myb-like" evidence="8">
    <location>
        <begin position="35"/>
        <end position="86"/>
    </location>
</feature>
<evidence type="ECO:0000256" key="4">
    <source>
        <dbReference type="ARBA" id="ARBA00023125"/>
    </source>
</evidence>
<name>A0A5P1ER80_ASPOF</name>
<evidence type="ECO:0000256" key="3">
    <source>
        <dbReference type="ARBA" id="ARBA00023015"/>
    </source>
</evidence>
<evidence type="ECO:0000313" key="11">
    <source>
        <dbReference type="Proteomes" id="UP000243459"/>
    </source>
</evidence>
<dbReference type="Proteomes" id="UP000243459">
    <property type="component" value="Chromosome 6"/>
</dbReference>
<evidence type="ECO:0000259" key="9">
    <source>
        <dbReference type="PROSITE" id="PS51294"/>
    </source>
</evidence>
<evidence type="ECO:0000256" key="1">
    <source>
        <dbReference type="ARBA" id="ARBA00004123"/>
    </source>
</evidence>
<keyword evidence="4" id="KW-0238">DNA-binding</keyword>
<dbReference type="EMBL" id="CM007386">
    <property type="protein sequence ID" value="ONK67071.1"/>
    <property type="molecule type" value="Genomic_DNA"/>
</dbReference>
<keyword evidence="11" id="KW-1185">Reference proteome</keyword>
<feature type="region of interest" description="Disordered" evidence="7">
    <location>
        <begin position="350"/>
        <end position="378"/>
    </location>
</feature>
<dbReference type="PROSITE" id="PS50090">
    <property type="entry name" value="MYB_LIKE"/>
    <property type="match status" value="3"/>
</dbReference>
<dbReference type="Gramene" id="ONK67071">
    <property type="protein sequence ID" value="ONK67071"/>
    <property type="gene ID" value="A4U43_C06F15360"/>
</dbReference>
<keyword evidence="5" id="KW-0804">Transcription</keyword>
<dbReference type="GO" id="GO:0000981">
    <property type="term" value="F:DNA-binding transcription factor activity, RNA polymerase II-specific"/>
    <property type="evidence" value="ECO:0007669"/>
    <property type="project" value="TreeGrafter"/>
</dbReference>
<dbReference type="FunFam" id="1.10.10.60:FF:000016">
    <property type="entry name" value="Transcriptional activator Myb isoform A"/>
    <property type="match status" value="1"/>
</dbReference>
<keyword evidence="6" id="KW-0539">Nucleus</keyword>
<dbReference type="SUPFAM" id="SSF46689">
    <property type="entry name" value="Homeodomain-like"/>
    <property type="match status" value="2"/>
</dbReference>
<evidence type="ECO:0000256" key="2">
    <source>
        <dbReference type="ARBA" id="ARBA00022737"/>
    </source>
</evidence>
<evidence type="ECO:0000256" key="5">
    <source>
        <dbReference type="ARBA" id="ARBA00023163"/>
    </source>
</evidence>
<keyword evidence="3" id="KW-0805">Transcription regulation</keyword>
<dbReference type="FunFam" id="1.10.10.60:FF:000010">
    <property type="entry name" value="Transcriptional activator Myb isoform A"/>
    <property type="match status" value="1"/>
</dbReference>
<gene>
    <name evidence="10" type="ORF">A4U43_C06F15360</name>
</gene>
<sequence>MGVAEAAAISSATKDGGGEEFQRQRPLRGRISGPTRRSTKGQWTAEEDAILCRAVQRFKGKNWKKIAECFPDRTDVQCLHRWQKVLNPELVKGPWSKEEDDIIVEMVNKHGPKKWSAIAQALPGRIGKQCRERWHNHLNPAINKEAWTQEEEIALIHAHQVYGNKWAELTKFLPGRTDNAIKNHWNSSVKKKLDSYRASGLLAQFQGVHSVNVPNHVTSLSATSLHQNEESGFRDKPEFDVSSECSQNSALALSSQSDCELAANLIPKQEKFKPEEDSAKRRAVDAEGHCARECYASVRDVAYVSEVQHSRGLISLSASEQNSLCEDGASESISYPSVSDGMMSYSFTEISQKAQGSKETSEHNPNHANGNHGRKPKLFQNDIRQNSTYTSSVLASKQKNLLMSETDFSTSMVFVGEMSSNFPFGAPFSSSSVANLNSFQGIPNCQSEDYISGTCMNPASTSQTLSPVIQSSAAEIPYTQSLTGEVSPSFMCKNNGKLLDRSDKVGITEASLVISDSDVTKCLHDGFEHSSSSQIPSVVGDRSMICLPADFNQEKETSKKTFMEMIGFGPVDAIGNLSLSGENGNEQTNCPESGGLFYEPPRIPTFDPFVSCDLIPSSEQQEFSPLGIRQIMMSSTTYSLWDSPSHDDSPDAFLKNAAKNFLCTPSIMKKRQRDLLSPLQEERTDKKSGRYMKHGFMSKCSTSKDISCIDAMDENIANEIPSCSAEKFLASTSYNQEKDSGASTQLVENMDPSMQEPGSPGEGTDASNLQEKMEVSTTRNKATGILTEHNTNDLLQFSPNQYKCRRLGADDVSSENLSPRLLSMSKKDYKNAHSESLSDMLWSPNIRECKKACHSIPIASTHCATSSHSSHVSAEKFSSSGMECENLNIFADTPSVKRGIESPSAWKSPWFMSSLLPGHGIEADIVYEDYYLSPSDRSYDAIGLMRQLNEQSAAAVAEAREILASGKPDPDFEKRCAGSEKLLKRLQSGKRTMDDIVPQPPNSMVEGRVLDFSGCATPAKRTDNSKLCGIGVSGTFESSDLFSL</sequence>
<evidence type="ECO:0000256" key="7">
    <source>
        <dbReference type="SAM" id="MobiDB-lite"/>
    </source>
</evidence>
<feature type="domain" description="Myb-like" evidence="8">
    <location>
        <begin position="139"/>
        <end position="189"/>
    </location>
</feature>
<dbReference type="GO" id="GO:0005634">
    <property type="term" value="C:nucleus"/>
    <property type="evidence" value="ECO:0007669"/>
    <property type="project" value="UniProtKB-SubCell"/>
</dbReference>
<dbReference type="PANTHER" id="PTHR45614:SF266">
    <property type="entry name" value="TRANSCRIPTION FACTOR MYB3R-4"/>
    <property type="match status" value="1"/>
</dbReference>
<protein>
    <submittedName>
        <fullName evidence="10">Uncharacterized protein</fullName>
    </submittedName>
</protein>
<feature type="region of interest" description="Disordered" evidence="7">
    <location>
        <begin position="1"/>
        <end position="43"/>
    </location>
</feature>
<dbReference type="FunFam" id="1.10.10.60:FF:000324">
    <property type="entry name" value="Transcription factor MYB3R-2"/>
    <property type="match status" value="1"/>
</dbReference>
<dbReference type="InterPro" id="IPR009057">
    <property type="entry name" value="Homeodomain-like_sf"/>
</dbReference>